<dbReference type="Pfam" id="PF14559">
    <property type="entry name" value="TPR_19"/>
    <property type="match status" value="1"/>
</dbReference>
<evidence type="ECO:0000256" key="2">
    <source>
        <dbReference type="SAM" id="MobiDB-lite"/>
    </source>
</evidence>
<dbReference type="GO" id="GO:0008301">
    <property type="term" value="F:DNA binding, bending"/>
    <property type="evidence" value="ECO:0007669"/>
    <property type="project" value="EnsemblFungi"/>
</dbReference>
<keyword evidence="4" id="KW-1185">Reference proteome</keyword>
<dbReference type="GO" id="GO:0001002">
    <property type="term" value="F:RNA polymerase III type 1 promoter sequence-specific DNA binding"/>
    <property type="evidence" value="ECO:0007669"/>
    <property type="project" value="EnsemblFungi"/>
</dbReference>
<evidence type="ECO:0000313" key="4">
    <source>
        <dbReference type="Proteomes" id="UP000094236"/>
    </source>
</evidence>
<accession>A0A1E4U1Y5</accession>
<keyword evidence="1" id="KW-0802">TPR repeat</keyword>
<dbReference type="GO" id="GO:0001003">
    <property type="term" value="F:RNA polymerase III type 2 promoter sequence-specific DNA binding"/>
    <property type="evidence" value="ECO:0007669"/>
    <property type="project" value="EnsemblFungi"/>
</dbReference>
<dbReference type="GO" id="GO:0042791">
    <property type="term" value="P:5S class rRNA transcription by RNA polymerase III"/>
    <property type="evidence" value="ECO:0007669"/>
    <property type="project" value="EnsemblFungi"/>
</dbReference>
<dbReference type="PROSITE" id="PS50005">
    <property type="entry name" value="TPR"/>
    <property type="match status" value="3"/>
</dbReference>
<dbReference type="Gene3D" id="1.25.40.10">
    <property type="entry name" value="Tetratricopeptide repeat domain"/>
    <property type="match status" value="2"/>
</dbReference>
<organism evidence="3 4">
    <name type="scientific">Pachysolen tannophilus NRRL Y-2460</name>
    <dbReference type="NCBI Taxonomy" id="669874"/>
    <lineage>
        <taxon>Eukaryota</taxon>
        <taxon>Fungi</taxon>
        <taxon>Dikarya</taxon>
        <taxon>Ascomycota</taxon>
        <taxon>Saccharomycotina</taxon>
        <taxon>Pichiomycetes</taxon>
        <taxon>Pachysolenaceae</taxon>
        <taxon>Pachysolen</taxon>
    </lineage>
</organism>
<feature type="repeat" description="TPR" evidence="1">
    <location>
        <begin position="232"/>
        <end position="265"/>
    </location>
</feature>
<dbReference type="AlphaFoldDB" id="A0A1E4U1Y5"/>
<dbReference type="SUPFAM" id="SSF48452">
    <property type="entry name" value="TPR-like"/>
    <property type="match status" value="2"/>
</dbReference>
<dbReference type="PANTHER" id="PTHR23082">
    <property type="entry name" value="TRANSCRIPTION INITIATION FACTOR IIIC TFIIIC , POLYPEPTIDE 3-RELATED"/>
    <property type="match status" value="1"/>
</dbReference>
<feature type="repeat" description="TPR" evidence="1">
    <location>
        <begin position="267"/>
        <end position="300"/>
    </location>
</feature>
<evidence type="ECO:0000256" key="1">
    <source>
        <dbReference type="PROSITE-ProRule" id="PRU00339"/>
    </source>
</evidence>
<protein>
    <submittedName>
        <fullName evidence="3">Uncharacterized protein</fullName>
    </submittedName>
</protein>
<sequence>MAQSRESSESDDYLVELQNENANEKLDKSVEGEELLENIDELKKLINDDKNDEDENLESLYFSDDDQDSGEVDDDDDQNEDDDDDDDDDESGDEEMGVDDEPPSIDFGFSSDDDDYDVNEDENLMNDEFEFKNILREATNMKTKKRKGGLASLKAKSQQVDPEVRMLLSTANEAFVRRDYQEALESFLKVVELDPKNFSAYKTMGEIYKQQGRLSKCCNIWFLAAILQPWDSEFWNEVGELSQQLGHTRQALHCFSKAVSSSKNKNLKAIFNRGVIFRETDQFVRASESFTKLLQINPTNSAIVKELALVYVSQNRINDAINLYARILEQNKRYRELLKKNPDARLNTVKFDWSELNILAELHGKQTAWISAIKVVKEVARWIQHREDQTWWSDTNDDSEFDGRRLKNPKFQALASKEKSKAYGLPIDIRIQLGFFRLNLNYIEEAKIHFSHLFEEDVHGSADLYFDVGKALEEHSLHAEALKYLSPLSFVEAYNNNDLKMSLANCYFALNDLEHAKDACESLLREDSGNSKALSLLLEIHYFLGDKEYFEELCERIKKPKDFNHRENDQMEVDEEQQQQDDLNVALIQDIAPGKVSIKKQRRLKKLTDEQWFIKDQTQTSRVKETYFRSEKLLPDVRKGDRYATEIWMDLAIELIEIFASVRNFFAPDKVTKCRALLAERRNAFLDIDERITRMSVIREEIELDKHNNGKYSLGVSGVFRGVTFDQWFELFMQYCLLISKLEGPAAALKLYESFNTVNIFYQDKRRERILSIVGLSLSLKVGDTQLILQYLRAVLNNHQFSSQALKLFLAVFKGDNELNESFSDSSHQKYFLRQIKAFDSLKYGKKITGMATITNEDIDTTHINPYLSYIYAALLHSNKSYISQIAYMSKLYADGFTEDPMICFLIGIGHIHRSIQRLSTNRHFQILQGFSYLLRYKELRTKKGGDFEEQECDYNLGRAFHMLGLFSLATEFYNKVLAKKLGFLEAEASYNLYLICLYNGCGEQVELMTV</sequence>
<dbReference type="EMBL" id="KV454011">
    <property type="protein sequence ID" value="ODV98015.1"/>
    <property type="molecule type" value="Genomic_DNA"/>
</dbReference>
<feature type="compositionally biased region" description="Acidic residues" evidence="2">
    <location>
        <begin position="50"/>
        <end position="103"/>
    </location>
</feature>
<dbReference type="InterPro" id="IPR011990">
    <property type="entry name" value="TPR-like_helical_dom_sf"/>
</dbReference>
<feature type="repeat" description="TPR" evidence="1">
    <location>
        <begin position="164"/>
        <end position="197"/>
    </location>
</feature>
<name>A0A1E4U1Y5_PACTA</name>
<dbReference type="InterPro" id="IPR039340">
    <property type="entry name" value="Tfc4/TFIIIC-102/Sfc4"/>
</dbReference>
<feature type="region of interest" description="Disordered" evidence="2">
    <location>
        <begin position="1"/>
        <end position="32"/>
    </location>
</feature>
<dbReference type="SMART" id="SM00028">
    <property type="entry name" value="TPR"/>
    <property type="match status" value="7"/>
</dbReference>
<proteinExistence type="predicted"/>
<feature type="compositionally biased region" description="Basic and acidic residues" evidence="2">
    <location>
        <begin position="22"/>
        <end position="31"/>
    </location>
</feature>
<dbReference type="InterPro" id="IPR019734">
    <property type="entry name" value="TPR_rpt"/>
</dbReference>
<dbReference type="PANTHER" id="PTHR23082:SF0">
    <property type="entry name" value="GENERAL TRANSCRIPTION FACTOR 3C POLYPEPTIDE 3"/>
    <property type="match status" value="1"/>
</dbReference>
<dbReference type="OrthoDB" id="9991317at2759"/>
<feature type="region of interest" description="Disordered" evidence="2">
    <location>
        <begin position="45"/>
        <end position="120"/>
    </location>
</feature>
<dbReference type="STRING" id="669874.A0A1E4U1Y5"/>
<evidence type="ECO:0000313" key="3">
    <source>
        <dbReference type="EMBL" id="ODV98015.1"/>
    </source>
</evidence>
<feature type="compositionally biased region" description="Acidic residues" evidence="2">
    <location>
        <begin position="111"/>
        <end position="120"/>
    </location>
</feature>
<gene>
    <name evidence="3" type="ORF">PACTADRAFT_47837</name>
</gene>
<dbReference type="Proteomes" id="UP000094236">
    <property type="component" value="Unassembled WGS sequence"/>
</dbReference>
<dbReference type="GO" id="GO:0000127">
    <property type="term" value="C:transcription factor TFIIIC complex"/>
    <property type="evidence" value="ECO:0007669"/>
    <property type="project" value="EnsemblFungi"/>
</dbReference>
<reference evidence="4" key="1">
    <citation type="submission" date="2016-05" db="EMBL/GenBank/DDBJ databases">
        <title>Comparative genomics of biotechnologically important yeasts.</title>
        <authorList>
            <consortium name="DOE Joint Genome Institute"/>
            <person name="Riley R."/>
            <person name="Haridas S."/>
            <person name="Wolfe K.H."/>
            <person name="Lopes M.R."/>
            <person name="Hittinger C.T."/>
            <person name="Goker M."/>
            <person name="Salamov A."/>
            <person name="Wisecaver J."/>
            <person name="Long T.M."/>
            <person name="Aerts A.L."/>
            <person name="Barry K."/>
            <person name="Choi C."/>
            <person name="Clum A."/>
            <person name="Coughlan A.Y."/>
            <person name="Deshpande S."/>
            <person name="Douglass A.P."/>
            <person name="Hanson S.J."/>
            <person name="Klenk H.-P."/>
            <person name="Labutti K."/>
            <person name="Lapidus A."/>
            <person name="Lindquist E."/>
            <person name="Lipzen A."/>
            <person name="Meier-Kolthoff J.P."/>
            <person name="Ohm R.A."/>
            <person name="Otillar R.P."/>
            <person name="Pangilinan J."/>
            <person name="Peng Y."/>
            <person name="Rokas A."/>
            <person name="Rosa C.A."/>
            <person name="Scheuner C."/>
            <person name="Sibirny A.A."/>
            <person name="Slot J.C."/>
            <person name="Stielow J.B."/>
            <person name="Sun H."/>
            <person name="Kurtzman C.P."/>
            <person name="Blackwell M."/>
            <person name="Grigoriev I.V."/>
            <person name="Jeffries T.W."/>
        </authorList>
    </citation>
    <scope>NUCLEOTIDE SEQUENCE [LARGE SCALE GENOMIC DNA]</scope>
    <source>
        <strain evidence="4">NRRL Y-2460</strain>
    </source>
</reference>